<keyword evidence="1" id="KW-0812">Transmembrane</keyword>
<accession>A0AAN7M0W9</accession>
<protein>
    <submittedName>
        <fullName evidence="2">Uncharacterized protein</fullName>
    </submittedName>
</protein>
<sequence length="94" mass="9950">MSPSLQSPGSKLPHGSVGMFVGMLVMVVLLGVIAAAIGYFCSGSGRMGIREYGIDIEGWAERKCSSCIDGKIPDADVHVVVTAKAEENKQQRPL</sequence>
<evidence type="ECO:0000256" key="1">
    <source>
        <dbReference type="SAM" id="Phobius"/>
    </source>
</evidence>
<organism evidence="2 3">
    <name type="scientific">Trapa natans</name>
    <name type="common">Water chestnut</name>
    <dbReference type="NCBI Taxonomy" id="22666"/>
    <lineage>
        <taxon>Eukaryota</taxon>
        <taxon>Viridiplantae</taxon>
        <taxon>Streptophyta</taxon>
        <taxon>Embryophyta</taxon>
        <taxon>Tracheophyta</taxon>
        <taxon>Spermatophyta</taxon>
        <taxon>Magnoliopsida</taxon>
        <taxon>eudicotyledons</taxon>
        <taxon>Gunneridae</taxon>
        <taxon>Pentapetalae</taxon>
        <taxon>rosids</taxon>
        <taxon>malvids</taxon>
        <taxon>Myrtales</taxon>
        <taxon>Lythraceae</taxon>
        <taxon>Trapa</taxon>
    </lineage>
</organism>
<keyword evidence="1" id="KW-1133">Transmembrane helix</keyword>
<evidence type="ECO:0000313" key="3">
    <source>
        <dbReference type="Proteomes" id="UP001346149"/>
    </source>
</evidence>
<dbReference type="AlphaFoldDB" id="A0AAN7M0W9"/>
<dbReference type="EMBL" id="JAXQNO010000006">
    <property type="protein sequence ID" value="KAK4796875.1"/>
    <property type="molecule type" value="Genomic_DNA"/>
</dbReference>
<comment type="caution">
    <text evidence="2">The sequence shown here is derived from an EMBL/GenBank/DDBJ whole genome shotgun (WGS) entry which is preliminary data.</text>
</comment>
<keyword evidence="3" id="KW-1185">Reference proteome</keyword>
<proteinExistence type="predicted"/>
<keyword evidence="1" id="KW-0472">Membrane</keyword>
<gene>
    <name evidence="2" type="ORF">SAY86_029201</name>
</gene>
<feature type="transmembrane region" description="Helical" evidence="1">
    <location>
        <begin position="20"/>
        <end position="41"/>
    </location>
</feature>
<dbReference type="PANTHER" id="PTHR33429:SF24">
    <property type="entry name" value="EXPRESSED PROTEIN"/>
    <property type="match status" value="1"/>
</dbReference>
<name>A0AAN7M0W9_TRANT</name>
<reference evidence="2 3" key="1">
    <citation type="journal article" date="2023" name="Hortic Res">
        <title>Pangenome of water caltrop reveals structural variations and asymmetric subgenome divergence after allopolyploidization.</title>
        <authorList>
            <person name="Zhang X."/>
            <person name="Chen Y."/>
            <person name="Wang L."/>
            <person name="Yuan Y."/>
            <person name="Fang M."/>
            <person name="Shi L."/>
            <person name="Lu R."/>
            <person name="Comes H.P."/>
            <person name="Ma Y."/>
            <person name="Chen Y."/>
            <person name="Huang G."/>
            <person name="Zhou Y."/>
            <person name="Zheng Z."/>
            <person name="Qiu Y."/>
        </authorList>
    </citation>
    <scope>NUCLEOTIDE SEQUENCE [LARGE SCALE GENOMIC DNA]</scope>
    <source>
        <strain evidence="2">F231</strain>
    </source>
</reference>
<dbReference type="Proteomes" id="UP001346149">
    <property type="component" value="Unassembled WGS sequence"/>
</dbReference>
<dbReference type="PANTHER" id="PTHR33429">
    <property type="entry name" value="OS02G0708000 PROTEIN-RELATED"/>
    <property type="match status" value="1"/>
</dbReference>
<evidence type="ECO:0000313" key="2">
    <source>
        <dbReference type="EMBL" id="KAK4796875.1"/>
    </source>
</evidence>